<comment type="similarity">
    <text evidence="1">Belongs to the DSD1 family.</text>
</comment>
<dbReference type="Gene3D" id="2.40.37.20">
    <property type="entry name" value="D-serine dehydratase-like domain"/>
    <property type="match status" value="1"/>
</dbReference>
<dbReference type="InterPro" id="IPR026956">
    <property type="entry name" value="D-ser_dehydrat-like_dom"/>
</dbReference>
<evidence type="ECO:0000313" key="4">
    <source>
        <dbReference type="EMBL" id="CEI80487.1"/>
    </source>
</evidence>
<dbReference type="EMBL" id="CDGG01000001">
    <property type="protein sequence ID" value="CEI80487.1"/>
    <property type="molecule type" value="Genomic_DNA"/>
</dbReference>
<dbReference type="Gene3D" id="3.20.20.10">
    <property type="entry name" value="Alanine racemase"/>
    <property type="match status" value="1"/>
</dbReference>
<dbReference type="PANTHER" id="PTHR28004:SF2">
    <property type="entry name" value="D-SERINE DEHYDRATASE"/>
    <property type="match status" value="1"/>
</dbReference>
<dbReference type="InterPro" id="IPR001608">
    <property type="entry name" value="Ala_racemase_N"/>
</dbReference>
<dbReference type="SMART" id="SM01119">
    <property type="entry name" value="D-ser_dehydrat"/>
    <property type="match status" value="1"/>
</dbReference>
<dbReference type="Proteomes" id="UP000040453">
    <property type="component" value="Unassembled WGS sequence"/>
</dbReference>
<dbReference type="AlphaFoldDB" id="A0A0A1MLB9"/>
<dbReference type="RefSeq" id="WP_042528984.1">
    <property type="nucleotide sequence ID" value="NZ_CAXOIH010000004.1"/>
</dbReference>
<keyword evidence="2" id="KW-0456">Lyase</keyword>
<organism evidence="4 5">
    <name type="scientific">Oceanobacillus oncorhynchi</name>
    <dbReference type="NCBI Taxonomy" id="545501"/>
    <lineage>
        <taxon>Bacteria</taxon>
        <taxon>Bacillati</taxon>
        <taxon>Bacillota</taxon>
        <taxon>Bacilli</taxon>
        <taxon>Bacillales</taxon>
        <taxon>Bacillaceae</taxon>
        <taxon>Oceanobacillus</taxon>
    </lineage>
</organism>
<proteinExistence type="inferred from homology"/>
<evidence type="ECO:0000256" key="2">
    <source>
        <dbReference type="ARBA" id="ARBA00023239"/>
    </source>
</evidence>
<dbReference type="SUPFAM" id="SSF51419">
    <property type="entry name" value="PLP-binding barrel"/>
    <property type="match status" value="1"/>
</dbReference>
<dbReference type="InterPro" id="IPR042208">
    <property type="entry name" value="D-ser_dehydrat-like_sf"/>
</dbReference>
<protein>
    <submittedName>
        <fullName evidence="4">D-threo-3-hydroxyaspartate dehydratase</fullName>
    </submittedName>
</protein>
<feature type="domain" description="D-serine dehydratase-like" evidence="3">
    <location>
        <begin position="249"/>
        <end position="342"/>
    </location>
</feature>
<dbReference type="InterPro" id="IPR051466">
    <property type="entry name" value="D-amino_acid_metab_enzyme"/>
</dbReference>
<keyword evidence="5" id="KW-1185">Reference proteome</keyword>
<reference evidence="4 5" key="1">
    <citation type="submission" date="2014-11" db="EMBL/GenBank/DDBJ databases">
        <authorList>
            <person name="Urmite Genomes Urmite Genomes"/>
        </authorList>
    </citation>
    <scope>NUCLEOTIDE SEQUENCE [LARGE SCALE GENOMIC DNA]</scope>
    <source>
        <strain evidence="4 5">Oc5</strain>
    </source>
</reference>
<accession>A0A0A1MLB9</accession>
<name>A0A0A1MLB9_9BACI</name>
<evidence type="ECO:0000256" key="1">
    <source>
        <dbReference type="ARBA" id="ARBA00005323"/>
    </source>
</evidence>
<sequence length="358" mass="40182">MITPYVKINLNKVKANIQFMINQLRKYDIDHRPHIKPHKNIELAKLQLDMGAIGVTCASLSEMEVMVKGGIKNILLAMPLIGDEHWEKLYNVLHSHDVEFITIVDSKLGIEGLAKVGERLERPLHILVDVDSGGHREGIQSEDVLSFVEEINSNPWLTFKGLFTYYGHIYQYENSLHAKHAKKEASILISEREKLEKHGIKVDVLSGGSTVSSMEAEQLEGITESRAGNYIFFDMNAVHLGIVEIEQCALKVIAKVVSKPLPGKATIDAGSKALTSDQPLKGDEYGYIYNRPNLKLLKLNEEHGFIEYDSNKEKLEIGDEIEIIPNHACVVPNLFNQVFIDDGKGLKSIEVDARGRNY</sequence>
<evidence type="ECO:0000313" key="5">
    <source>
        <dbReference type="Proteomes" id="UP000040453"/>
    </source>
</evidence>
<evidence type="ECO:0000259" key="3">
    <source>
        <dbReference type="SMART" id="SM01119"/>
    </source>
</evidence>
<dbReference type="InterPro" id="IPR029066">
    <property type="entry name" value="PLP-binding_barrel"/>
</dbReference>
<dbReference type="OrthoDB" id="9788869at2"/>
<dbReference type="Pfam" id="PF14031">
    <property type="entry name" value="D-ser_dehydrat"/>
    <property type="match status" value="1"/>
</dbReference>
<dbReference type="GO" id="GO:0008721">
    <property type="term" value="F:D-serine ammonia-lyase activity"/>
    <property type="evidence" value="ECO:0007669"/>
    <property type="project" value="TreeGrafter"/>
</dbReference>
<dbReference type="Pfam" id="PF01168">
    <property type="entry name" value="Ala_racemase_N"/>
    <property type="match status" value="1"/>
</dbReference>
<gene>
    <name evidence="4" type="primary">dthadh</name>
    <name evidence="4" type="ORF">BN997_00290</name>
</gene>
<dbReference type="STRING" id="545501.BN997_00290"/>
<dbReference type="GO" id="GO:0036088">
    <property type="term" value="P:D-serine catabolic process"/>
    <property type="evidence" value="ECO:0007669"/>
    <property type="project" value="TreeGrafter"/>
</dbReference>
<dbReference type="PANTHER" id="PTHR28004">
    <property type="entry name" value="ZGC:162816-RELATED"/>
    <property type="match status" value="1"/>
</dbReference>